<evidence type="ECO:0000259" key="5">
    <source>
        <dbReference type="Pfam" id="PF00890"/>
    </source>
</evidence>
<comment type="caution">
    <text evidence="6">The sequence shown here is derived from an EMBL/GenBank/DDBJ whole genome shotgun (WGS) entry which is preliminary data.</text>
</comment>
<dbReference type="InterPro" id="IPR050315">
    <property type="entry name" value="FAD-oxidoreductase_2"/>
</dbReference>
<dbReference type="GO" id="GO:0008202">
    <property type="term" value="P:steroid metabolic process"/>
    <property type="evidence" value="ECO:0007669"/>
    <property type="project" value="UniProtKB-ARBA"/>
</dbReference>
<evidence type="ECO:0000256" key="3">
    <source>
        <dbReference type="ARBA" id="ARBA00022827"/>
    </source>
</evidence>
<dbReference type="SUPFAM" id="SSF56425">
    <property type="entry name" value="Succinate dehydrogenase/fumarate reductase flavoprotein, catalytic domain"/>
    <property type="match status" value="1"/>
</dbReference>
<dbReference type="InterPro" id="IPR003953">
    <property type="entry name" value="FAD-dep_OxRdtase_2_FAD-bd"/>
</dbReference>
<dbReference type="SUPFAM" id="SSF51905">
    <property type="entry name" value="FAD/NAD(P)-binding domain"/>
    <property type="match status" value="1"/>
</dbReference>
<name>A0A853ZSK3_9PSED</name>
<keyword evidence="3" id="KW-0274">FAD</keyword>
<dbReference type="PANTHER" id="PTHR43400:SF10">
    <property type="entry name" value="3-OXOSTEROID 1-DEHYDROGENASE"/>
    <property type="match status" value="1"/>
</dbReference>
<evidence type="ECO:0000313" key="7">
    <source>
        <dbReference type="Proteomes" id="UP000185990"/>
    </source>
</evidence>
<dbReference type="Gene3D" id="3.50.50.60">
    <property type="entry name" value="FAD/NAD(P)-binding domain"/>
    <property type="match status" value="3"/>
</dbReference>
<evidence type="ECO:0000256" key="2">
    <source>
        <dbReference type="ARBA" id="ARBA00022630"/>
    </source>
</evidence>
<dbReference type="Pfam" id="PF00890">
    <property type="entry name" value="FAD_binding_2"/>
    <property type="match status" value="1"/>
</dbReference>
<evidence type="ECO:0000313" key="6">
    <source>
        <dbReference type="EMBL" id="OKA17557.1"/>
    </source>
</evidence>
<dbReference type="InterPro" id="IPR036188">
    <property type="entry name" value="FAD/NAD-bd_sf"/>
</dbReference>
<sequence>MNRPRTASNTEILPPLHLDRLADRDWDQSCDVLVIGWGAAGACAALEARSQGAEVIVADRFTGGGASAKSGGVVYAGGGTRQQQDAGFSDTPQAMFDYLKHETRGVISDDTLRKFCDDSADNLRWLEGHGARYAHSMPAGGKTSYPADGYFLYYSGNELVPSHGGEQPPAPRGHRTVGKGQCGAVLYGHLKDACLRAAVQPLLQTAARRLVVDDTGRVVGAQLWRLPPGSREAREHARLAARAERWQNFAPGYCDRLRQKISQLERDHGQPILVRARRGVILSTGGFIFNRDLIREHAPKFRRNFKVGATGCDGSGLRLGQSVGAQSERLSRVSAWRFINPPFCWPKGIVVNAQGQRFCNEEVYGATLGQPLCEEQGGQAWLVLDARLRKQAIRQALFGGYWWFQSLPALALMLLKVRKGENPDRLAQVCGMQSGELSGSLQAYNAAARGEIADAFGKSESSRQVLDKGPFYACNISVDNPVFPLGALTLGGLTVDENNGAVLDDNGRRIAGLYSAGRTAIGVASHLYISGLSLADCVFSGRRAGRACTGIDRNADHFVADPLVSHQASAGAPIEQGSPHERTC</sequence>
<accession>A0A853ZSK3</accession>
<dbReference type="AlphaFoldDB" id="A0A853ZSK3"/>
<organism evidence="6 7">
    <name type="scientific">Pseudomonas versuta</name>
    <dbReference type="NCBI Taxonomy" id="1788301"/>
    <lineage>
        <taxon>Bacteria</taxon>
        <taxon>Pseudomonadati</taxon>
        <taxon>Pseudomonadota</taxon>
        <taxon>Gammaproteobacteria</taxon>
        <taxon>Pseudomonadales</taxon>
        <taxon>Pseudomonadaceae</taxon>
        <taxon>Pseudomonas</taxon>
    </lineage>
</organism>
<feature type="domain" description="FAD-dependent oxidoreductase 2 FAD-binding" evidence="5">
    <location>
        <begin position="31"/>
        <end position="522"/>
    </location>
</feature>
<evidence type="ECO:0000256" key="1">
    <source>
        <dbReference type="ARBA" id="ARBA00001974"/>
    </source>
</evidence>
<dbReference type="Proteomes" id="UP000185990">
    <property type="component" value="Unassembled WGS sequence"/>
</dbReference>
<dbReference type="RefSeq" id="WP_073510814.1">
    <property type="nucleotide sequence ID" value="NZ_MPJD01000048.1"/>
</dbReference>
<dbReference type="NCBIfam" id="NF005511">
    <property type="entry name" value="PRK07121.1-4"/>
    <property type="match status" value="1"/>
</dbReference>
<dbReference type="GO" id="GO:0016491">
    <property type="term" value="F:oxidoreductase activity"/>
    <property type="evidence" value="ECO:0007669"/>
    <property type="project" value="UniProtKB-KW"/>
</dbReference>
<protein>
    <submittedName>
        <fullName evidence="6">Delta 4, 5-alpha steroid dehydrogenase</fullName>
    </submittedName>
</protein>
<dbReference type="EMBL" id="MPJD01000048">
    <property type="protein sequence ID" value="OKA17557.1"/>
    <property type="molecule type" value="Genomic_DNA"/>
</dbReference>
<gene>
    <name evidence="6" type="ORF">BOH74_22440</name>
</gene>
<dbReference type="InterPro" id="IPR027477">
    <property type="entry name" value="Succ_DH/fumarate_Rdtase_cat_sf"/>
</dbReference>
<proteinExistence type="predicted"/>
<evidence type="ECO:0000256" key="4">
    <source>
        <dbReference type="ARBA" id="ARBA00023002"/>
    </source>
</evidence>
<comment type="cofactor">
    <cofactor evidence="1">
        <name>FAD</name>
        <dbReference type="ChEBI" id="CHEBI:57692"/>
    </cofactor>
</comment>
<dbReference type="Gene3D" id="3.90.700.10">
    <property type="entry name" value="Succinate dehydrogenase/fumarate reductase flavoprotein, catalytic domain"/>
    <property type="match status" value="1"/>
</dbReference>
<keyword evidence="2" id="KW-0285">Flavoprotein</keyword>
<keyword evidence="4" id="KW-0560">Oxidoreductase</keyword>
<dbReference type="PANTHER" id="PTHR43400">
    <property type="entry name" value="FUMARATE REDUCTASE"/>
    <property type="match status" value="1"/>
</dbReference>
<reference evidence="6 7" key="1">
    <citation type="submission" date="2016-11" db="EMBL/GenBank/DDBJ databases">
        <title>Draft genome of Pseudomonas versuta A4R1.12.</title>
        <authorList>
            <person name="See-Too W.-S."/>
        </authorList>
    </citation>
    <scope>NUCLEOTIDE SEQUENCE [LARGE SCALE GENOMIC DNA]</scope>
    <source>
        <strain evidence="6 7">A4R1.12</strain>
    </source>
</reference>